<proteinExistence type="predicted"/>
<gene>
    <name evidence="1" type="ORF">LCGC14_1567680</name>
</gene>
<name>A0A0F9IKJ5_9ZZZZ</name>
<dbReference type="AlphaFoldDB" id="A0A0F9IKJ5"/>
<accession>A0A0F9IKJ5</accession>
<evidence type="ECO:0000313" key="1">
    <source>
        <dbReference type="EMBL" id="KKM28137.1"/>
    </source>
</evidence>
<sequence length="334" mass="34752">MSGMRLRKYGVQTTIDFEVYGITGVDLKADWVPAQVDVEIMKDGGASTLCDNTATDEGVTFSIVLTATEMEFARGVLKIQDAATKVILDTIVHIETYGNASAQHAFDLDTASTPQTADHTAGIADIPTVAEFEARTIVSANYVVVGDTIAGVTLVTTCTTNSDMVGTDNAALASVLGAAVGVSISADIADLPTVAEFEARTIVSADYVVVGDTIARVTLTDTVTTYTGNTKQTGNNFTRLGAPAGASVSADIAAVPTVDEIWAKAMTDLAQGVPSATASVVTAINYLYEVWRNKTTTTATLITVMKDDGSTGLVKSTISDDATTFTKAEFISGA</sequence>
<dbReference type="EMBL" id="LAZR01012183">
    <property type="protein sequence ID" value="KKM28137.1"/>
    <property type="molecule type" value="Genomic_DNA"/>
</dbReference>
<reference evidence="1" key="1">
    <citation type="journal article" date="2015" name="Nature">
        <title>Complex archaea that bridge the gap between prokaryotes and eukaryotes.</title>
        <authorList>
            <person name="Spang A."/>
            <person name="Saw J.H."/>
            <person name="Jorgensen S.L."/>
            <person name="Zaremba-Niedzwiedzka K."/>
            <person name="Martijn J."/>
            <person name="Lind A.E."/>
            <person name="van Eijk R."/>
            <person name="Schleper C."/>
            <person name="Guy L."/>
            <person name="Ettema T.J."/>
        </authorList>
    </citation>
    <scope>NUCLEOTIDE SEQUENCE</scope>
</reference>
<protein>
    <submittedName>
        <fullName evidence="1">Uncharacterized protein</fullName>
    </submittedName>
</protein>
<organism evidence="1">
    <name type="scientific">marine sediment metagenome</name>
    <dbReference type="NCBI Taxonomy" id="412755"/>
    <lineage>
        <taxon>unclassified sequences</taxon>
        <taxon>metagenomes</taxon>
        <taxon>ecological metagenomes</taxon>
    </lineage>
</organism>
<comment type="caution">
    <text evidence="1">The sequence shown here is derived from an EMBL/GenBank/DDBJ whole genome shotgun (WGS) entry which is preliminary data.</text>
</comment>